<dbReference type="EMBL" id="JAKFGM010000002">
    <property type="protein sequence ID" value="MCF2515222.1"/>
    <property type="molecule type" value="Genomic_DNA"/>
</dbReference>
<protein>
    <submittedName>
        <fullName evidence="1">DUF3047 domain-containing protein</fullName>
    </submittedName>
</protein>
<sequence>MRESATAFLIAVAATASSPTWVGRFTTAGAPPAPWAMIPLKGEKPTSYRVTTVEGRMAVEARVDGSMSLLARPINVDLAEKPVLCWRWYVDAPVAKADMTRKSGDDYAARVYIAFDMPDEVLSGSTKFKLKIARSMFGRSVPDAAVVYVWDNNHPVGTARRSSYTDRSQLIVAESGEGRAGTWVTKRADVGADFGRAFGNKPGKPIQLAVASDGDNTKSKGRAAFADIHFVERGQPCAF</sequence>
<accession>A0A9X1QND8</accession>
<reference evidence="1" key="1">
    <citation type="submission" date="2022-01" db="EMBL/GenBank/DDBJ databases">
        <authorList>
            <person name="Jo J.-H."/>
            <person name="Im W.-T."/>
        </authorList>
    </citation>
    <scope>NUCLEOTIDE SEQUENCE</scope>
    <source>
        <strain evidence="1">G124</strain>
    </source>
</reference>
<organism evidence="1 2">
    <name type="scientific">Sphingomonas cremea</name>
    <dbReference type="NCBI Taxonomy" id="2904799"/>
    <lineage>
        <taxon>Bacteria</taxon>
        <taxon>Pseudomonadati</taxon>
        <taxon>Pseudomonadota</taxon>
        <taxon>Alphaproteobacteria</taxon>
        <taxon>Sphingomonadales</taxon>
        <taxon>Sphingomonadaceae</taxon>
        <taxon>Sphingomonas</taxon>
    </lineage>
</organism>
<dbReference type="Pfam" id="PF11249">
    <property type="entry name" value="DUF3047"/>
    <property type="match status" value="1"/>
</dbReference>
<name>A0A9X1QND8_9SPHN</name>
<keyword evidence="2" id="KW-1185">Reference proteome</keyword>
<evidence type="ECO:0000313" key="1">
    <source>
        <dbReference type="EMBL" id="MCF2515222.1"/>
    </source>
</evidence>
<proteinExistence type="predicted"/>
<dbReference type="RefSeq" id="WP_235067738.1">
    <property type="nucleotide sequence ID" value="NZ_JAKFGM010000002.1"/>
</dbReference>
<gene>
    <name evidence="1" type="ORF">LVY65_09130</name>
</gene>
<dbReference type="AlphaFoldDB" id="A0A9X1QND8"/>
<dbReference type="Proteomes" id="UP001139410">
    <property type="component" value="Unassembled WGS sequence"/>
</dbReference>
<evidence type="ECO:0000313" key="2">
    <source>
        <dbReference type="Proteomes" id="UP001139410"/>
    </source>
</evidence>
<comment type="caution">
    <text evidence="1">The sequence shown here is derived from an EMBL/GenBank/DDBJ whole genome shotgun (WGS) entry which is preliminary data.</text>
</comment>
<dbReference type="InterPro" id="IPR021409">
    <property type="entry name" value="DUF3047"/>
</dbReference>